<dbReference type="AlphaFoldDB" id="A0A0G1A6F2"/>
<keyword evidence="1" id="KW-0677">Repeat</keyword>
<feature type="repeat" description="TPR" evidence="3">
    <location>
        <begin position="95"/>
        <end position="128"/>
    </location>
</feature>
<feature type="transmembrane region" description="Helical" evidence="4">
    <location>
        <begin position="25"/>
        <end position="42"/>
    </location>
</feature>
<keyword evidence="2 3" id="KW-0802">TPR repeat</keyword>
<organism evidence="5 6">
    <name type="scientific">candidate division WWE3 bacterium GW2011_GWA1_41_8</name>
    <dbReference type="NCBI Taxonomy" id="1619103"/>
    <lineage>
        <taxon>Bacteria</taxon>
        <taxon>Katanobacteria</taxon>
    </lineage>
</organism>
<evidence type="ECO:0000256" key="3">
    <source>
        <dbReference type="PROSITE-ProRule" id="PRU00339"/>
    </source>
</evidence>
<keyword evidence="4" id="KW-1133">Transmembrane helix</keyword>
<dbReference type="EMBL" id="LCCA01000039">
    <property type="protein sequence ID" value="KKS20913.1"/>
    <property type="molecule type" value="Genomic_DNA"/>
</dbReference>
<accession>A0A0G1A6F2</accession>
<feature type="transmembrane region" description="Helical" evidence="4">
    <location>
        <begin position="54"/>
        <end position="71"/>
    </location>
</feature>
<gene>
    <name evidence="5" type="ORF">UU80_C0039G0006</name>
</gene>
<dbReference type="Gene3D" id="1.25.40.10">
    <property type="entry name" value="Tetratricopeptide repeat domain"/>
    <property type="match status" value="1"/>
</dbReference>
<feature type="non-terminal residue" evidence="5">
    <location>
        <position position="1"/>
    </location>
</feature>
<protein>
    <submittedName>
        <fullName evidence="5">Uncharacterized protein</fullName>
    </submittedName>
</protein>
<dbReference type="PANTHER" id="PTHR44227:SF3">
    <property type="entry name" value="PROTEIN O-MANNOSYL-TRANSFERASE TMTC4"/>
    <property type="match status" value="1"/>
</dbReference>
<dbReference type="InterPro" id="IPR011990">
    <property type="entry name" value="TPR-like_helical_dom_sf"/>
</dbReference>
<evidence type="ECO:0000256" key="1">
    <source>
        <dbReference type="ARBA" id="ARBA00022737"/>
    </source>
</evidence>
<dbReference type="STRING" id="1619103.UU80_C0039G0006"/>
<dbReference type="SUPFAM" id="SSF48452">
    <property type="entry name" value="TPR-like"/>
    <property type="match status" value="1"/>
</dbReference>
<dbReference type="PROSITE" id="PS50293">
    <property type="entry name" value="TPR_REGION"/>
    <property type="match status" value="2"/>
</dbReference>
<dbReference type="InterPro" id="IPR052346">
    <property type="entry name" value="O-mannosyl-transferase_TMTC"/>
</dbReference>
<comment type="caution">
    <text evidence="5">The sequence shown here is derived from an EMBL/GenBank/DDBJ whole genome shotgun (WGS) entry which is preliminary data.</text>
</comment>
<keyword evidence="4" id="KW-0812">Transmembrane</keyword>
<dbReference type="Pfam" id="PF13424">
    <property type="entry name" value="TPR_12"/>
    <property type="match status" value="1"/>
</dbReference>
<dbReference type="PANTHER" id="PTHR44227">
    <property type="match status" value="1"/>
</dbReference>
<reference evidence="5 6" key="1">
    <citation type="journal article" date="2015" name="Nature">
        <title>rRNA introns, odd ribosomes, and small enigmatic genomes across a large radiation of phyla.</title>
        <authorList>
            <person name="Brown C.T."/>
            <person name="Hug L.A."/>
            <person name="Thomas B.C."/>
            <person name="Sharon I."/>
            <person name="Castelle C.J."/>
            <person name="Singh A."/>
            <person name="Wilkins M.J."/>
            <person name="Williams K.H."/>
            <person name="Banfield J.F."/>
        </authorList>
    </citation>
    <scope>NUCLEOTIDE SEQUENCE [LARGE SCALE GENOMIC DNA]</scope>
</reference>
<dbReference type="InterPro" id="IPR019734">
    <property type="entry name" value="TPR_rpt"/>
</dbReference>
<evidence type="ECO:0000313" key="5">
    <source>
        <dbReference type="EMBL" id="KKS20913.1"/>
    </source>
</evidence>
<dbReference type="Proteomes" id="UP000034920">
    <property type="component" value="Unassembled WGS sequence"/>
</dbReference>
<evidence type="ECO:0000256" key="4">
    <source>
        <dbReference type="SAM" id="Phobius"/>
    </source>
</evidence>
<sequence length="180" mass="20105">LLIMVIVSILPTISPVQLTSFMAERYLYIGTAFFCMILALIIQGIQKRSGGPKVATAIVVVILTLYFIRTVDRTVDWHSSKNLWLATSGVAKNSARVYNNLGDAYASEKEFENSINAFKKAIELKPGYTDAMHNLALTYLQTGQYDPAKEYFNMALETDPNYIGAPKANEILTLMQQKNL</sequence>
<evidence type="ECO:0000256" key="2">
    <source>
        <dbReference type="ARBA" id="ARBA00022803"/>
    </source>
</evidence>
<dbReference type="SMART" id="SM00028">
    <property type="entry name" value="TPR"/>
    <property type="match status" value="2"/>
</dbReference>
<name>A0A0G1A6F2_UNCKA</name>
<dbReference type="PROSITE" id="PS50005">
    <property type="entry name" value="TPR"/>
    <property type="match status" value="2"/>
</dbReference>
<proteinExistence type="predicted"/>
<keyword evidence="4" id="KW-0472">Membrane</keyword>
<evidence type="ECO:0000313" key="6">
    <source>
        <dbReference type="Proteomes" id="UP000034920"/>
    </source>
</evidence>
<feature type="repeat" description="TPR" evidence="3">
    <location>
        <begin position="129"/>
        <end position="162"/>
    </location>
</feature>